<accession>A0A1I0IWH0</accession>
<gene>
    <name evidence="1" type="ORF">SAMN05216313_12459</name>
</gene>
<dbReference type="Proteomes" id="UP000198508">
    <property type="component" value="Unassembled WGS sequence"/>
</dbReference>
<keyword evidence="2" id="KW-1185">Reference proteome</keyword>
<evidence type="ECO:0000313" key="2">
    <source>
        <dbReference type="Proteomes" id="UP000198508"/>
    </source>
</evidence>
<dbReference type="AlphaFoldDB" id="A0A1I0IWH0"/>
<dbReference type="STRING" id="460384.SAMN05216313_12459"/>
<proteinExistence type="predicted"/>
<protein>
    <submittedName>
        <fullName evidence="1">Uncharacterized protein</fullName>
    </submittedName>
</protein>
<sequence length="174" mass="20214">MMRKWKTELIEALKDKLESITEFNNLAETDDENLLIKSLFRIYPDQECGVMACCTTYDCLPDVPRVELMIVMDADVEPRCCPELEHAMSEMNFYMPIGASGIDYNLMKIYLRHVLFLDEAKDCGEQAAEIIRIYEIMMAGVRILYPSFSQICKGELTYEEAVEQNLLIKQEKMR</sequence>
<evidence type="ECO:0000313" key="1">
    <source>
        <dbReference type="EMBL" id="SEU01703.1"/>
    </source>
</evidence>
<organism evidence="1 2">
    <name type="scientific">Enterocloster lavalensis</name>
    <dbReference type="NCBI Taxonomy" id="460384"/>
    <lineage>
        <taxon>Bacteria</taxon>
        <taxon>Bacillati</taxon>
        <taxon>Bacillota</taxon>
        <taxon>Clostridia</taxon>
        <taxon>Lachnospirales</taxon>
        <taxon>Lachnospiraceae</taxon>
        <taxon>Enterocloster</taxon>
    </lineage>
</organism>
<dbReference type="EMBL" id="FOIM01000024">
    <property type="protein sequence ID" value="SEU01703.1"/>
    <property type="molecule type" value="Genomic_DNA"/>
</dbReference>
<dbReference type="RefSeq" id="WP_092367867.1">
    <property type="nucleotide sequence ID" value="NZ_CAKXUV010000085.1"/>
</dbReference>
<reference evidence="2" key="1">
    <citation type="submission" date="2016-10" db="EMBL/GenBank/DDBJ databases">
        <authorList>
            <person name="Varghese N."/>
            <person name="Submissions S."/>
        </authorList>
    </citation>
    <scope>NUCLEOTIDE SEQUENCE [LARGE SCALE GENOMIC DNA]</scope>
    <source>
        <strain evidence="2">NLAE-zl-G277</strain>
    </source>
</reference>
<name>A0A1I0IWH0_9FIRM</name>